<dbReference type="Proteomes" id="UP000321245">
    <property type="component" value="Unassembled WGS sequence"/>
</dbReference>
<dbReference type="EMBL" id="BJXC01000006">
    <property type="protein sequence ID" value="GEM51351.1"/>
    <property type="molecule type" value="Genomic_DNA"/>
</dbReference>
<dbReference type="STRING" id="1218108.GCA_000382425_02438"/>
<protein>
    <submittedName>
        <fullName evidence="2">Uncharacterized protein</fullName>
    </submittedName>
</protein>
<name>A0A511NGH3_9FLAO</name>
<comment type="caution">
    <text evidence="2">The sequence shown here is derived from an EMBL/GenBank/DDBJ whole genome shotgun (WGS) entry which is preliminary data.</text>
</comment>
<feature type="chain" id="PRO_5021845681" evidence="1">
    <location>
        <begin position="19"/>
        <end position="253"/>
    </location>
</feature>
<sequence>MKKIVTGLFLFALTSIQAQNVSDFKYVIVPQKFSDFSKEDYQLNSELKIALRKKNYEIVNEKSIPLELQVNPCLATKANIENTSTGFLNKIKITFSDCNNHEINSYEGISKIKDFAKGYQEALTYAMNQVNNQNAKDLPLTKSDQIISSSNKEEMPKDIISKSTTPSVNSTAYKWNGKSYVAAFTTDTDFVLIDQEHSKVIAQFYPTSQQNVYHVTVVSENGNYQTIGFLNGNNIVIEYKTGDKSWSTNTYSK</sequence>
<reference evidence="2 3" key="1">
    <citation type="submission" date="2019-07" db="EMBL/GenBank/DDBJ databases">
        <title>Whole genome shotgun sequence of Empedobacter brevis NBRC 14943.</title>
        <authorList>
            <person name="Hosoyama A."/>
            <person name="Uohara A."/>
            <person name="Ohji S."/>
            <person name="Ichikawa N."/>
        </authorList>
    </citation>
    <scope>NUCLEOTIDE SEQUENCE [LARGE SCALE GENOMIC DNA]</scope>
    <source>
        <strain evidence="2 3">NBRC 14943</strain>
    </source>
</reference>
<organism evidence="2 3">
    <name type="scientific">Empedobacter brevis NBRC 14943 = ATCC 43319</name>
    <dbReference type="NCBI Taxonomy" id="1218108"/>
    <lineage>
        <taxon>Bacteria</taxon>
        <taxon>Pseudomonadati</taxon>
        <taxon>Bacteroidota</taxon>
        <taxon>Flavobacteriia</taxon>
        <taxon>Flavobacteriales</taxon>
        <taxon>Weeksellaceae</taxon>
        <taxon>Empedobacter</taxon>
    </lineage>
</organism>
<evidence type="ECO:0000256" key="1">
    <source>
        <dbReference type="SAM" id="SignalP"/>
    </source>
</evidence>
<keyword evidence="3" id="KW-1185">Reference proteome</keyword>
<dbReference type="RefSeq" id="WP_019975912.1">
    <property type="nucleotide sequence ID" value="NZ_BJXC01000006.1"/>
</dbReference>
<gene>
    <name evidence="2" type="ORF">EB1_11410</name>
</gene>
<evidence type="ECO:0000313" key="2">
    <source>
        <dbReference type="EMBL" id="GEM51351.1"/>
    </source>
</evidence>
<dbReference type="OrthoDB" id="1274006at2"/>
<keyword evidence="1" id="KW-0732">Signal</keyword>
<accession>A0A511NGH3</accession>
<dbReference type="GeneID" id="84651796"/>
<evidence type="ECO:0000313" key="3">
    <source>
        <dbReference type="Proteomes" id="UP000321245"/>
    </source>
</evidence>
<feature type="signal peptide" evidence="1">
    <location>
        <begin position="1"/>
        <end position="18"/>
    </location>
</feature>
<proteinExistence type="predicted"/>
<dbReference type="AlphaFoldDB" id="A0A511NGH3"/>